<dbReference type="Proteomes" id="UP000068832">
    <property type="component" value="Chromosome"/>
</dbReference>
<feature type="transmembrane region" description="Helical" evidence="1">
    <location>
        <begin position="12"/>
        <end position="30"/>
    </location>
</feature>
<dbReference type="EMBL" id="CP012175">
    <property type="protein sequence ID" value="AKV81680.1"/>
    <property type="molecule type" value="Genomic_DNA"/>
</dbReference>
<organism evidence="2 8">
    <name type="scientific">Metallosphaera sedula</name>
    <dbReference type="NCBI Taxonomy" id="43687"/>
    <lineage>
        <taxon>Archaea</taxon>
        <taxon>Thermoproteota</taxon>
        <taxon>Thermoprotei</taxon>
        <taxon>Sulfolobales</taxon>
        <taxon>Sulfolobaceae</taxon>
        <taxon>Metallosphaera</taxon>
    </lineage>
</organism>
<keyword evidence="1" id="KW-0472">Membrane</keyword>
<dbReference type="PATRIC" id="fig|43687.5.peg.2158"/>
<evidence type="ECO:0000313" key="11">
    <source>
        <dbReference type="Proteomes" id="UP000062398"/>
    </source>
</evidence>
<accession>A0A088E821</accession>
<evidence type="ECO:0000313" key="3">
    <source>
        <dbReference type="EMBL" id="AKV74947.1"/>
    </source>
</evidence>
<reference evidence="10 11" key="2">
    <citation type="journal article" date="2015" name="Genome Announc.">
        <title>Complete Genome Sequences of Evolved Arsenate-Resistant Metallosphaera sedula Strains.</title>
        <authorList>
            <person name="Ai C."/>
            <person name="McCarthy S."/>
            <person name="Schackwitz W."/>
            <person name="Martin J."/>
            <person name="Lipzen A."/>
            <person name="Blum P."/>
        </authorList>
    </citation>
    <scope>NUCLEOTIDE SEQUENCE [LARGE SCALE GENOMIC DNA]</scope>
    <source>
        <strain evidence="5 11">ARS120-1</strain>
        <strain evidence="6 10">ARS120-2</strain>
        <strain evidence="3 13">ARS50-1</strain>
        <strain evidence="4 12">ARS50-2</strain>
    </source>
</reference>
<dbReference type="Proteomes" id="UP000056255">
    <property type="component" value="Chromosome"/>
</dbReference>
<dbReference type="EMBL" id="CP012174">
    <property type="protein sequence ID" value="AKV79435.1"/>
    <property type="molecule type" value="Genomic_DNA"/>
</dbReference>
<dbReference type="Proteomes" id="UP000062398">
    <property type="component" value="Chromosome"/>
</dbReference>
<evidence type="ECO:0000313" key="9">
    <source>
        <dbReference type="Proteomes" id="UP000056255"/>
    </source>
</evidence>
<reference evidence="2 8" key="1">
    <citation type="journal article" date="2014" name="J. Bacteriol.">
        <title>Role of an Archaeal PitA Transporter in the Copper and Arsenic Resistance of Metallosphaera sedula, an Extreme Thermoacidophile.</title>
        <authorList>
            <person name="McCarthy S."/>
            <person name="Ai C."/>
            <person name="Wheaton G."/>
            <person name="Tevatia R."/>
            <person name="Eckrich V."/>
            <person name="Kelly R."/>
            <person name="Blum P."/>
        </authorList>
    </citation>
    <scope>NUCLEOTIDE SEQUENCE [LARGE SCALE GENOMIC DNA]</scope>
    <source>
        <strain evidence="2 8">CuR1</strain>
    </source>
</reference>
<name>A0A088E821_9CREN</name>
<evidence type="ECO:0000313" key="13">
    <source>
        <dbReference type="Proteomes" id="UP000068832"/>
    </source>
</evidence>
<dbReference type="Proteomes" id="UP000029084">
    <property type="component" value="Chromosome"/>
</dbReference>
<evidence type="ECO:0000313" key="12">
    <source>
        <dbReference type="Proteomes" id="UP000062475"/>
    </source>
</evidence>
<dbReference type="OMA" id="DFWNSAP"/>
<dbReference type="GeneID" id="97612893"/>
<sequence>MVSYERGTLLQSFSVIIPWAGPAVSTLLVARRMRDFWNSAPYLLYITPLSFASTVLFTFEYMKHFLLIAAIYSLVSPLLLTYAFSKKFDSMQINVNEYYIEVKLKVPLLSDQVIDPNSLFERVVNKAVRRVRNPYYNFKLKSLNNCSNLKVSLSENKITMRRRCGDIIVEVIISNNDTADMKLSISY</sequence>
<evidence type="ECO:0000313" key="7">
    <source>
        <dbReference type="EMBL" id="AKV83910.1"/>
    </source>
</evidence>
<dbReference type="RefSeq" id="WP_012021927.1">
    <property type="nucleotide sequence ID" value="NZ_AP019770.1"/>
</dbReference>
<evidence type="ECO:0000313" key="6">
    <source>
        <dbReference type="EMBL" id="AKV81680.1"/>
    </source>
</evidence>
<keyword evidence="1" id="KW-0812">Transmembrane</keyword>
<evidence type="ECO:0000256" key="1">
    <source>
        <dbReference type="SAM" id="Phobius"/>
    </source>
</evidence>
<dbReference type="Proteomes" id="UP000061362">
    <property type="component" value="Chromosome"/>
</dbReference>
<dbReference type="Proteomes" id="UP000062475">
    <property type="component" value="Chromosome"/>
</dbReference>
<dbReference type="EMBL" id="CP012173">
    <property type="protein sequence ID" value="AKV77185.1"/>
    <property type="molecule type" value="Genomic_DNA"/>
</dbReference>
<gene>
    <name evidence="2" type="ORF">HA72_2000</name>
    <name evidence="3" type="ORF">MsedA_2049</name>
    <name evidence="4" type="ORF">MsedB_2051</name>
    <name evidence="5" type="ORF">MsedC_2049</name>
    <name evidence="6" type="ORF">MsedD_2050</name>
    <name evidence="7" type="ORF">MsedE_2050</name>
</gene>
<evidence type="ECO:0000313" key="5">
    <source>
        <dbReference type="EMBL" id="AKV79435.1"/>
    </source>
</evidence>
<protein>
    <submittedName>
        <fullName evidence="2">Uncharacterized protein</fullName>
    </submittedName>
</protein>
<evidence type="ECO:0000313" key="4">
    <source>
        <dbReference type="EMBL" id="AKV77185.1"/>
    </source>
</evidence>
<dbReference type="EMBL" id="CP008822">
    <property type="protein sequence ID" value="AIM28123.1"/>
    <property type="molecule type" value="Genomic_DNA"/>
</dbReference>
<proteinExistence type="predicted"/>
<keyword evidence="1" id="KW-1133">Transmembrane helix</keyword>
<feature type="transmembrane region" description="Helical" evidence="1">
    <location>
        <begin position="65"/>
        <end position="84"/>
    </location>
</feature>
<evidence type="ECO:0000313" key="2">
    <source>
        <dbReference type="EMBL" id="AIM28123.1"/>
    </source>
</evidence>
<feature type="transmembrane region" description="Helical" evidence="1">
    <location>
        <begin position="42"/>
        <end position="59"/>
    </location>
</feature>
<dbReference type="AlphaFoldDB" id="A0A088E821"/>
<dbReference type="EMBL" id="CP012176">
    <property type="protein sequence ID" value="AKV83910.1"/>
    <property type="molecule type" value="Genomic_DNA"/>
</dbReference>
<reference evidence="7 9" key="3">
    <citation type="submission" date="2015-07" db="EMBL/GenBank/DDBJ databases">
        <title>Physiological, transcriptional responses and genome re-sequencing of acid resistant extremely thermoacidophilic Metallosphaera sedula SARC-M1.</title>
        <authorList>
            <person name="Ai C."/>
            <person name="McCarthy S."/>
            <person name="Eckrich V."/>
            <person name="Rudrappa D."/>
            <person name="Qiu G."/>
            <person name="Blum P."/>
        </authorList>
    </citation>
    <scope>NUCLEOTIDE SEQUENCE [LARGE SCALE GENOMIC DNA]</scope>
    <source>
        <strain evidence="7 9">SARC-M1</strain>
    </source>
</reference>
<evidence type="ECO:0000313" key="10">
    <source>
        <dbReference type="Proteomes" id="UP000061362"/>
    </source>
</evidence>
<dbReference type="EMBL" id="CP012172">
    <property type="protein sequence ID" value="AKV74947.1"/>
    <property type="molecule type" value="Genomic_DNA"/>
</dbReference>
<dbReference type="OrthoDB" id="39701at2157"/>
<evidence type="ECO:0000313" key="8">
    <source>
        <dbReference type="Proteomes" id="UP000029084"/>
    </source>
</evidence>